<name>A0A975ERZ5_9RHOB</name>
<proteinExistence type="predicted"/>
<dbReference type="RefSeq" id="WP_209357991.1">
    <property type="nucleotide sequence ID" value="NZ_CP060010.1"/>
</dbReference>
<dbReference type="EMBL" id="CP060010">
    <property type="protein sequence ID" value="QTN37283.1"/>
    <property type="molecule type" value="Genomic_DNA"/>
</dbReference>
<gene>
    <name evidence="2" type="ORF">HZ995_07235</name>
</gene>
<organism evidence="2 3">
    <name type="scientific">Cognatishimia activa</name>
    <dbReference type="NCBI Taxonomy" id="1715691"/>
    <lineage>
        <taxon>Bacteria</taxon>
        <taxon>Pseudomonadati</taxon>
        <taxon>Pseudomonadota</taxon>
        <taxon>Alphaproteobacteria</taxon>
        <taxon>Rhodobacterales</taxon>
        <taxon>Paracoccaceae</taxon>
        <taxon>Cognatishimia</taxon>
    </lineage>
</organism>
<feature type="chain" id="PRO_5036695812" description="DUF2125 domain-containing protein" evidence="1">
    <location>
        <begin position="25"/>
        <end position="506"/>
    </location>
</feature>
<accession>A0A975ERZ5</accession>
<protein>
    <recommendedName>
        <fullName evidence="4">DUF2125 domain-containing protein</fullName>
    </recommendedName>
</protein>
<evidence type="ECO:0000313" key="3">
    <source>
        <dbReference type="Proteomes" id="UP000665026"/>
    </source>
</evidence>
<keyword evidence="1" id="KW-0732">Signal</keyword>
<reference evidence="2" key="1">
    <citation type="submission" date="2020-07" db="EMBL/GenBank/DDBJ databases">
        <title>Genome sequences of bacteria associated with the marine, planktonic diatom Thalassiosira profunda strain ECT2AJA-044.</title>
        <authorList>
            <person name="Gargas C.B."/>
            <person name="Roberts W.R."/>
            <person name="Alverson A.J."/>
        </authorList>
    </citation>
    <scope>NUCLEOTIDE SEQUENCE</scope>
    <source>
        <strain evidence="2">ECT2AJA-044</strain>
    </source>
</reference>
<evidence type="ECO:0000256" key="1">
    <source>
        <dbReference type="SAM" id="SignalP"/>
    </source>
</evidence>
<feature type="signal peptide" evidence="1">
    <location>
        <begin position="1"/>
        <end position="24"/>
    </location>
</feature>
<dbReference type="AlphaFoldDB" id="A0A975ERZ5"/>
<evidence type="ECO:0008006" key="4">
    <source>
        <dbReference type="Google" id="ProtNLM"/>
    </source>
</evidence>
<sequence>MTQSYVSRGAIAVLAAAIATPSFADITPDDVWGSWQSYLSGFDLDIKATEEHSGDDIFITDLTVSFEIPEEDGTITLIFPDMDFVSRGDGTVELKYGADMQFTALLEGDGGPDTKASIDVAHTGLSTIASGDPDDITYTYSAASLTYSVGEVLVEGEPLEAIGAQIEGDVTVTGMTGLVNIATQGLTSIEQDVRYNNVSYDIRFVAPEDEGSFVTAATIEDLRMQSAFSISENIDVEDPASIFNDELNIAIEMTQGASETSMSGNDGNGPFSSQSSSSSGSFGLVFNSDVFEASMSSFDASFNVFGEEIPLPISAEIGEASLAFSLPLAESAEPQAFFMDFAFVDLMVPDLLWNIFDPGAALDRGPATVSLGLEGTTKLMMGAFNPEFFENDDVPATLESLTLTDLEVSFAGAELTGAGDFTFDNMDMDSFDGFPRPEGAADFRLLGGNQLLDSLISMGLVSEGDAMGARMMMGLFTVAGPGEDELNSRLEVNGEGHVLANGQRLR</sequence>
<evidence type="ECO:0000313" key="2">
    <source>
        <dbReference type="EMBL" id="QTN37283.1"/>
    </source>
</evidence>
<dbReference type="Proteomes" id="UP000665026">
    <property type="component" value="Chromosome"/>
</dbReference>
<dbReference type="KEGG" id="cact:HZ995_07235"/>